<name>A0A4Y9XJK6_9APHY</name>
<sequence length="327" mass="37192">MFLEPNTFGSGHRYLLNAERVTKYWSAINKDRTPRDIVYSLLIPGSSPPMYVNRSDKMADAVRTYHNDIQNTDAPGFTLEKQTVAMQDVLRDITVDMDWQEKQLLSTNASKDEVRDALKKTQTGKAAGIDGIPYEFWTAFMGGADDDTQTDDEGFDSVKYLTAVFNDIEVHGLTPESKFADGWMCPIYKKGDKRKIENYRPITLLNTDYKAYTRILTSRLGTMADTLIHEDQAGFVPKRHIENQTQTCRVLVDYAEALDEDGVIVALDQEKAYDKIDHAYLWQTLEALGLPPRFIQKVKSLYSNARTSVIINGEQSKFFTVTRGVRQ</sequence>
<dbReference type="EMBL" id="SEKV01001690">
    <property type="protein sequence ID" value="TFY50105.1"/>
    <property type="molecule type" value="Genomic_DNA"/>
</dbReference>
<protein>
    <recommendedName>
        <fullName evidence="1">Reverse transcriptase domain-containing protein</fullName>
    </recommendedName>
</protein>
<dbReference type="CDD" id="cd01650">
    <property type="entry name" value="RT_nLTR_like"/>
    <property type="match status" value="1"/>
</dbReference>
<proteinExistence type="predicted"/>
<dbReference type="PROSITE" id="PS50878">
    <property type="entry name" value="RT_POL"/>
    <property type="match status" value="1"/>
</dbReference>
<feature type="domain" description="Reverse transcriptase" evidence="1">
    <location>
        <begin position="168"/>
        <end position="327"/>
    </location>
</feature>
<gene>
    <name evidence="2" type="ORF">EVJ58_g11185</name>
</gene>
<dbReference type="STRING" id="34475.A0A4Y9XJK6"/>
<feature type="non-terminal residue" evidence="2">
    <location>
        <position position="327"/>
    </location>
</feature>
<dbReference type="InterPro" id="IPR043502">
    <property type="entry name" value="DNA/RNA_pol_sf"/>
</dbReference>
<dbReference type="AlphaFoldDB" id="A0A4Y9XJK6"/>
<accession>A0A4Y9XJK6</accession>
<dbReference type="Proteomes" id="UP000298390">
    <property type="component" value="Unassembled WGS sequence"/>
</dbReference>
<evidence type="ECO:0000313" key="3">
    <source>
        <dbReference type="Proteomes" id="UP000298390"/>
    </source>
</evidence>
<dbReference type="Pfam" id="PF00078">
    <property type="entry name" value="RVT_1"/>
    <property type="match status" value="1"/>
</dbReference>
<dbReference type="InterPro" id="IPR000477">
    <property type="entry name" value="RT_dom"/>
</dbReference>
<dbReference type="PANTHER" id="PTHR19446">
    <property type="entry name" value="REVERSE TRANSCRIPTASES"/>
    <property type="match status" value="1"/>
</dbReference>
<comment type="caution">
    <text evidence="2">The sequence shown here is derived from an EMBL/GenBank/DDBJ whole genome shotgun (WGS) entry which is preliminary data.</text>
</comment>
<dbReference type="SUPFAM" id="SSF56672">
    <property type="entry name" value="DNA/RNA polymerases"/>
    <property type="match status" value="1"/>
</dbReference>
<reference evidence="2 3" key="1">
    <citation type="submission" date="2019-01" db="EMBL/GenBank/DDBJ databases">
        <title>Genome sequencing of the rare red list fungi Fomitopsis rosea.</title>
        <authorList>
            <person name="Buettner E."/>
            <person name="Kellner H."/>
        </authorList>
    </citation>
    <scope>NUCLEOTIDE SEQUENCE [LARGE SCALE GENOMIC DNA]</scope>
    <source>
        <strain evidence="2 3">DSM 105464</strain>
    </source>
</reference>
<evidence type="ECO:0000313" key="2">
    <source>
        <dbReference type="EMBL" id="TFY50105.1"/>
    </source>
</evidence>
<evidence type="ECO:0000259" key="1">
    <source>
        <dbReference type="PROSITE" id="PS50878"/>
    </source>
</evidence>
<organism evidence="2 3">
    <name type="scientific">Rhodofomes roseus</name>
    <dbReference type="NCBI Taxonomy" id="34475"/>
    <lineage>
        <taxon>Eukaryota</taxon>
        <taxon>Fungi</taxon>
        <taxon>Dikarya</taxon>
        <taxon>Basidiomycota</taxon>
        <taxon>Agaricomycotina</taxon>
        <taxon>Agaricomycetes</taxon>
        <taxon>Polyporales</taxon>
        <taxon>Rhodofomes</taxon>
    </lineage>
</organism>